<sequence>MAVCQRGRWERLVSDAGGRIADSVCPNLSGTRYQFTQVFRAVTDTRRFVY</sequence>
<protein>
    <submittedName>
        <fullName evidence="1">Uncharacterized protein</fullName>
    </submittedName>
</protein>
<gene>
    <name evidence="1" type="ORF">MHPYR_330003</name>
</gene>
<reference evidence="1" key="1">
    <citation type="submission" date="2016-03" db="EMBL/GenBank/DDBJ databases">
        <authorList>
            <person name="Ploux O."/>
        </authorList>
    </citation>
    <scope>NUCLEOTIDE SEQUENCE</scope>
    <source>
        <strain evidence="1">UC10</strain>
    </source>
</reference>
<proteinExistence type="predicted"/>
<evidence type="ECO:0000313" key="1">
    <source>
        <dbReference type="EMBL" id="SBS76512.1"/>
    </source>
</evidence>
<dbReference type="EMBL" id="FLQS01000027">
    <property type="protein sequence ID" value="SBS76512.1"/>
    <property type="molecule type" value="Genomic_DNA"/>
</dbReference>
<organism evidence="1">
    <name type="scientific">uncultured Mycobacterium sp</name>
    <dbReference type="NCBI Taxonomy" id="171292"/>
    <lineage>
        <taxon>Bacteria</taxon>
        <taxon>Bacillati</taxon>
        <taxon>Actinomycetota</taxon>
        <taxon>Actinomycetes</taxon>
        <taxon>Mycobacteriales</taxon>
        <taxon>Mycobacteriaceae</taxon>
        <taxon>Mycobacterium</taxon>
        <taxon>environmental samples</taxon>
    </lineage>
</organism>
<dbReference type="AlphaFoldDB" id="A0A1Y5PCV7"/>
<name>A0A1Y5PCV7_9MYCO</name>
<accession>A0A1Y5PCV7</accession>